<dbReference type="GeneTree" id="ENSGT00390000007697"/>
<evidence type="ECO:0000256" key="9">
    <source>
        <dbReference type="ARBA" id="ARBA00023136"/>
    </source>
</evidence>
<dbReference type="GO" id="GO:0098632">
    <property type="term" value="F:cell-cell adhesion mediator activity"/>
    <property type="evidence" value="ECO:0007669"/>
    <property type="project" value="Ensembl"/>
</dbReference>
<reference evidence="18" key="3">
    <citation type="submission" date="2025-09" db="UniProtKB">
        <authorList>
            <consortium name="Ensembl"/>
        </authorList>
    </citation>
    <scope>IDENTIFICATION</scope>
</reference>
<feature type="domain" description="Ig-like" evidence="17">
    <location>
        <begin position="75"/>
        <end position="186"/>
    </location>
</feature>
<reference evidence="18 19" key="1">
    <citation type="submission" date="2009-12" db="EMBL/GenBank/DDBJ databases">
        <title>The Genome Sequence of Anolis carolinensis (Green Anole Lizard).</title>
        <authorList>
            <consortium name="The Genome Sequencing Platform"/>
            <person name="Di Palma F."/>
            <person name="Alfoldi J."/>
            <person name="Heiman D."/>
            <person name="Young S."/>
            <person name="Grabherr M."/>
            <person name="Johnson J."/>
            <person name="Lander E.S."/>
            <person name="Lindblad-Toh K."/>
        </authorList>
    </citation>
    <scope>NUCLEOTIDE SEQUENCE [LARGE SCALE GENOMIC DNA]</scope>
    <source>
        <strain evidence="18 19">JBL SC #1</strain>
    </source>
</reference>
<evidence type="ECO:0000256" key="3">
    <source>
        <dbReference type="ARBA" id="ARBA00022475"/>
    </source>
</evidence>
<dbReference type="GO" id="GO:0050729">
    <property type="term" value="P:positive regulation of inflammatory response"/>
    <property type="evidence" value="ECO:0000318"/>
    <property type="project" value="GO_Central"/>
</dbReference>
<evidence type="ECO:0000256" key="12">
    <source>
        <dbReference type="ARBA" id="ARBA00023283"/>
    </source>
</evidence>
<keyword evidence="10" id="KW-1015">Disulfide bond</keyword>
<dbReference type="AlphaFoldDB" id="A0A803T252"/>
<comment type="subcellular location">
    <subcellularLocation>
        <location evidence="1">Cell membrane</location>
        <topology evidence="1">Multi-pass membrane protein</topology>
    </subcellularLocation>
</comment>
<dbReference type="GO" id="GO:0022409">
    <property type="term" value="P:positive regulation of cell-cell adhesion"/>
    <property type="evidence" value="ECO:0000318"/>
    <property type="project" value="GO_Central"/>
</dbReference>
<dbReference type="GO" id="GO:1904669">
    <property type="term" value="P:ATP export"/>
    <property type="evidence" value="ECO:0007669"/>
    <property type="project" value="Ensembl"/>
</dbReference>
<dbReference type="GO" id="GO:0032653">
    <property type="term" value="P:regulation of interleukin-10 production"/>
    <property type="evidence" value="ECO:0007669"/>
    <property type="project" value="Ensembl"/>
</dbReference>
<dbReference type="Pfam" id="PF04549">
    <property type="entry name" value="CD47"/>
    <property type="match status" value="1"/>
</dbReference>
<evidence type="ECO:0000256" key="13">
    <source>
        <dbReference type="ARBA" id="ARBA00023319"/>
    </source>
</evidence>
<name>A0A803T252_ANOCA</name>
<keyword evidence="9 16" id="KW-0472">Membrane</keyword>
<keyword evidence="13" id="KW-0393">Immunoglobulin domain</keyword>
<dbReference type="InterPro" id="IPR006704">
    <property type="entry name" value="CD47"/>
</dbReference>
<feature type="transmembrane region" description="Helical" evidence="16">
    <location>
        <begin position="203"/>
        <end position="224"/>
    </location>
</feature>
<feature type="transmembrane region" description="Helical" evidence="16">
    <location>
        <begin position="265"/>
        <end position="285"/>
    </location>
</feature>
<feature type="compositionally biased region" description="Basic and acidic residues" evidence="15">
    <location>
        <begin position="356"/>
        <end position="366"/>
    </location>
</feature>
<sequence length="378" mass="41076">AKSAPHGRRSLASSSPAVHPLLLPPPPSICFFGRRERRGCARGLALSRSLLRLALPPSAALRDAFLLRSRHQQQPCSAQLYFEKVRSVTLDICNTSAIIPCRVTNLILHRTNAIFVKWKLQGSEFFSYDGVENKVTRNSTFQSANLLDLSLLPNGTASLILSREEAPPGNYTCDVAESSREGDTIVELIHISTSWFQPTENSFIIATVIVAAVLYFSQSVVVAMRFDMTLSKKIGLFLAELIVIFLAVIGVILLIPAGYESSQQIGLALIVVPAFILVPILHFLFTSVFEKQPLFAIILVFLKAIGYIIAVAGFGLCVLACPPKQGSIMIAGLAIIDIVAAIGLIYLIVIGGSSLRDHQPPRKAVEESLNDAKGVMLE</sequence>
<dbReference type="Proteomes" id="UP000001646">
    <property type="component" value="Chromosome 3"/>
</dbReference>
<dbReference type="GO" id="GO:0009986">
    <property type="term" value="C:cell surface"/>
    <property type="evidence" value="ECO:0007669"/>
    <property type="project" value="Ensembl"/>
</dbReference>
<keyword evidence="19" id="KW-1185">Reference proteome</keyword>
<evidence type="ECO:0000256" key="6">
    <source>
        <dbReference type="ARBA" id="ARBA00022729"/>
    </source>
</evidence>
<dbReference type="GO" id="GO:0071349">
    <property type="term" value="P:cellular response to interleukin-12"/>
    <property type="evidence" value="ECO:0007669"/>
    <property type="project" value="Ensembl"/>
</dbReference>
<dbReference type="CDD" id="cd16090">
    <property type="entry name" value="IgV_CD47"/>
    <property type="match status" value="1"/>
</dbReference>
<dbReference type="GO" id="GO:0032649">
    <property type="term" value="P:regulation of type II interferon production"/>
    <property type="evidence" value="ECO:0007669"/>
    <property type="project" value="Ensembl"/>
</dbReference>
<dbReference type="InterPro" id="IPR013783">
    <property type="entry name" value="Ig-like_fold"/>
</dbReference>
<keyword evidence="4" id="KW-0597">Phosphoprotein</keyword>
<keyword evidence="11" id="KW-0325">Glycoprotein</keyword>
<dbReference type="PANTHER" id="PTHR10613:SF0">
    <property type="entry name" value="LEUKOCYTE SURFACE ANTIGEN CD47"/>
    <property type="match status" value="1"/>
</dbReference>
<dbReference type="PROSITE" id="PS50835">
    <property type="entry name" value="IG_LIKE"/>
    <property type="match status" value="1"/>
</dbReference>
<dbReference type="InterPro" id="IPR013270">
    <property type="entry name" value="CD47_Vset"/>
</dbReference>
<evidence type="ECO:0000256" key="4">
    <source>
        <dbReference type="ARBA" id="ARBA00022553"/>
    </source>
</evidence>
<dbReference type="GO" id="GO:0008284">
    <property type="term" value="P:positive regulation of cell population proliferation"/>
    <property type="evidence" value="ECO:0007669"/>
    <property type="project" value="Ensembl"/>
</dbReference>
<dbReference type="GO" id="GO:0032655">
    <property type="term" value="P:regulation of interleukin-12 production"/>
    <property type="evidence" value="ECO:0007669"/>
    <property type="project" value="Ensembl"/>
</dbReference>
<evidence type="ECO:0000256" key="14">
    <source>
        <dbReference type="ARBA" id="ARBA00033289"/>
    </source>
</evidence>
<protein>
    <recommendedName>
        <fullName evidence="2">Leukocyte surface antigen CD47</fullName>
    </recommendedName>
    <alternativeName>
        <fullName evidence="14">Integrin-associated protein</fullName>
    </alternativeName>
</protein>
<keyword evidence="6" id="KW-0732">Signal</keyword>
<keyword evidence="7" id="KW-0130">Cell adhesion</keyword>
<evidence type="ECO:0000259" key="17">
    <source>
        <dbReference type="PROSITE" id="PS50835"/>
    </source>
</evidence>
<dbReference type="GO" id="GO:0070053">
    <property type="term" value="F:thrombospondin receptor activity"/>
    <property type="evidence" value="ECO:0000318"/>
    <property type="project" value="GO_Central"/>
</dbReference>
<evidence type="ECO:0000256" key="5">
    <source>
        <dbReference type="ARBA" id="ARBA00022692"/>
    </source>
</evidence>
<keyword evidence="12" id="KW-0873">Pyrrolidone carboxylic acid</keyword>
<dbReference type="Bgee" id="ENSACAG00000029246">
    <property type="expression patterns" value="Expressed in testis and 10 other cell types or tissues"/>
</dbReference>
<organism evidence="18 19">
    <name type="scientific">Anolis carolinensis</name>
    <name type="common">Green anole</name>
    <name type="synonym">American chameleon</name>
    <dbReference type="NCBI Taxonomy" id="28377"/>
    <lineage>
        <taxon>Eukaryota</taxon>
        <taxon>Metazoa</taxon>
        <taxon>Chordata</taxon>
        <taxon>Craniata</taxon>
        <taxon>Vertebrata</taxon>
        <taxon>Euteleostomi</taxon>
        <taxon>Lepidosauria</taxon>
        <taxon>Squamata</taxon>
        <taxon>Bifurcata</taxon>
        <taxon>Unidentata</taxon>
        <taxon>Episquamata</taxon>
        <taxon>Toxicofera</taxon>
        <taxon>Iguania</taxon>
        <taxon>Dactyloidae</taxon>
        <taxon>Anolis</taxon>
    </lineage>
</organism>
<proteinExistence type="predicted"/>
<keyword evidence="3" id="KW-1003">Cell membrane</keyword>
<dbReference type="GO" id="GO:0032675">
    <property type="term" value="P:regulation of interleukin-6 production"/>
    <property type="evidence" value="ECO:0007669"/>
    <property type="project" value="Ensembl"/>
</dbReference>
<accession>A0A803T252</accession>
<evidence type="ECO:0000256" key="8">
    <source>
        <dbReference type="ARBA" id="ARBA00022989"/>
    </source>
</evidence>
<dbReference type="InParanoid" id="A0A803T252"/>
<dbReference type="GO" id="GO:0050766">
    <property type="term" value="P:positive regulation of phagocytosis"/>
    <property type="evidence" value="ECO:0000318"/>
    <property type="project" value="GO_Central"/>
</dbReference>
<feature type="transmembrane region" description="Helical" evidence="16">
    <location>
        <begin position="294"/>
        <end position="316"/>
    </location>
</feature>
<dbReference type="PANTHER" id="PTHR10613">
    <property type="entry name" value="LEUKOCYTE SURFACE ANTIGEN CD47"/>
    <property type="match status" value="1"/>
</dbReference>
<dbReference type="GO" id="GO:0070051">
    <property type="term" value="F:fibrinogen binding"/>
    <property type="evidence" value="ECO:0007669"/>
    <property type="project" value="Ensembl"/>
</dbReference>
<dbReference type="Pfam" id="PF08204">
    <property type="entry name" value="V-set_CD47"/>
    <property type="match status" value="1"/>
</dbReference>
<dbReference type="Ensembl" id="ENSACAT00000046230.1">
    <property type="protein sequence ID" value="ENSACAP00000029292.1"/>
    <property type="gene ID" value="ENSACAG00000029246.2"/>
</dbReference>
<dbReference type="InterPro" id="IPR013147">
    <property type="entry name" value="CD47-like_TM"/>
</dbReference>
<dbReference type="GO" id="GO:0032680">
    <property type="term" value="P:regulation of tumor necrosis factor production"/>
    <property type="evidence" value="ECO:0007669"/>
    <property type="project" value="Ensembl"/>
</dbReference>
<keyword evidence="5 16" id="KW-0812">Transmembrane</keyword>
<keyword evidence="8 16" id="KW-1133">Transmembrane helix</keyword>
<feature type="transmembrane region" description="Helical" evidence="16">
    <location>
        <begin position="328"/>
        <end position="349"/>
    </location>
</feature>
<evidence type="ECO:0000256" key="2">
    <source>
        <dbReference type="ARBA" id="ARBA00015454"/>
    </source>
</evidence>
<evidence type="ECO:0000256" key="7">
    <source>
        <dbReference type="ARBA" id="ARBA00022889"/>
    </source>
</evidence>
<feature type="transmembrane region" description="Helical" evidence="16">
    <location>
        <begin position="236"/>
        <end position="259"/>
    </location>
</feature>
<dbReference type="GO" id="GO:0050870">
    <property type="term" value="P:positive regulation of T cell activation"/>
    <property type="evidence" value="ECO:0007669"/>
    <property type="project" value="Ensembl"/>
</dbReference>
<evidence type="ECO:0000256" key="16">
    <source>
        <dbReference type="SAM" id="Phobius"/>
    </source>
</evidence>
<evidence type="ECO:0000313" key="19">
    <source>
        <dbReference type="Proteomes" id="UP000001646"/>
    </source>
</evidence>
<dbReference type="GO" id="GO:0005886">
    <property type="term" value="C:plasma membrane"/>
    <property type="evidence" value="ECO:0000318"/>
    <property type="project" value="GO_Central"/>
</dbReference>
<feature type="region of interest" description="Disordered" evidence="15">
    <location>
        <begin position="356"/>
        <end position="378"/>
    </location>
</feature>
<dbReference type="InterPro" id="IPR037805">
    <property type="entry name" value="IgV_CD47"/>
</dbReference>
<evidence type="ECO:0000313" key="18">
    <source>
        <dbReference type="Ensembl" id="ENSACAP00000029292.1"/>
    </source>
</evidence>
<dbReference type="InterPro" id="IPR007110">
    <property type="entry name" value="Ig-like_dom"/>
</dbReference>
<dbReference type="Gene3D" id="2.60.40.10">
    <property type="entry name" value="Immunoglobulins"/>
    <property type="match status" value="1"/>
</dbReference>
<dbReference type="GO" id="GO:0070062">
    <property type="term" value="C:extracellular exosome"/>
    <property type="evidence" value="ECO:0000318"/>
    <property type="project" value="GO_Central"/>
</dbReference>
<evidence type="ECO:0000256" key="10">
    <source>
        <dbReference type="ARBA" id="ARBA00023157"/>
    </source>
</evidence>
<evidence type="ECO:0000256" key="1">
    <source>
        <dbReference type="ARBA" id="ARBA00004651"/>
    </source>
</evidence>
<gene>
    <name evidence="18" type="primary">CD47</name>
</gene>
<evidence type="ECO:0000256" key="11">
    <source>
        <dbReference type="ARBA" id="ARBA00023180"/>
    </source>
</evidence>
<reference evidence="18" key="2">
    <citation type="submission" date="2025-08" db="UniProtKB">
        <authorList>
            <consortium name="Ensembl"/>
        </authorList>
    </citation>
    <scope>IDENTIFICATION</scope>
</reference>
<evidence type="ECO:0000256" key="15">
    <source>
        <dbReference type="SAM" id="MobiDB-lite"/>
    </source>
</evidence>